<dbReference type="PROSITE" id="PS51321">
    <property type="entry name" value="TFIIS_CENTRAL"/>
    <property type="match status" value="1"/>
</dbReference>
<organism evidence="2 3">
    <name type="scientific">Longibaculum muris</name>
    <dbReference type="NCBI Taxonomy" id="1796628"/>
    <lineage>
        <taxon>Bacteria</taxon>
        <taxon>Bacillati</taxon>
        <taxon>Bacillota</taxon>
        <taxon>Erysipelotrichia</taxon>
        <taxon>Erysipelotrichales</taxon>
        <taxon>Coprobacillaceae</taxon>
        <taxon>Longibaculum</taxon>
    </lineage>
</organism>
<dbReference type="RefSeq" id="WP_066451392.1">
    <property type="nucleotide sequence ID" value="NZ_JANKBF010000002.1"/>
</dbReference>
<evidence type="ECO:0000313" key="3">
    <source>
        <dbReference type="Proteomes" id="UP000295515"/>
    </source>
</evidence>
<name>A0A4R3Z975_9FIRM</name>
<feature type="domain" description="TFIIS central" evidence="1">
    <location>
        <begin position="14"/>
        <end position="74"/>
    </location>
</feature>
<accession>A0A4R3Z975</accession>
<dbReference type="EMBL" id="SMCQ01000001">
    <property type="protein sequence ID" value="TCW02955.1"/>
    <property type="molecule type" value="Genomic_DNA"/>
</dbReference>
<protein>
    <recommendedName>
        <fullName evidence="1">TFIIS central domain-containing protein</fullName>
    </recommendedName>
</protein>
<gene>
    <name evidence="2" type="ORF">EDD60_101261</name>
</gene>
<dbReference type="AlphaFoldDB" id="A0A4R3Z975"/>
<evidence type="ECO:0000259" key="1">
    <source>
        <dbReference type="PROSITE" id="PS51321"/>
    </source>
</evidence>
<keyword evidence="3" id="KW-1185">Reference proteome</keyword>
<comment type="caution">
    <text evidence="2">The sequence shown here is derived from an EMBL/GenBank/DDBJ whole genome shotgun (WGS) entry which is preliminary data.</text>
</comment>
<sequence length="74" mass="8775">MASEKEKIERFKRVAENRTNKIIDQIRLLGNCANKSNYEYDEEDVKKIFSAIEAELKETKSKYQTKARSKKFEL</sequence>
<dbReference type="InterPro" id="IPR003618">
    <property type="entry name" value="TFIIS_cen_dom"/>
</dbReference>
<evidence type="ECO:0000313" key="2">
    <source>
        <dbReference type="EMBL" id="TCW02955.1"/>
    </source>
</evidence>
<dbReference type="Proteomes" id="UP000295515">
    <property type="component" value="Unassembled WGS sequence"/>
</dbReference>
<dbReference type="GeneID" id="98914084"/>
<proteinExistence type="predicted"/>
<reference evidence="2 3" key="1">
    <citation type="submission" date="2019-03" db="EMBL/GenBank/DDBJ databases">
        <title>Genomic Encyclopedia of Type Strains, Phase IV (KMG-IV): sequencing the most valuable type-strain genomes for metagenomic binning, comparative biology and taxonomic classification.</title>
        <authorList>
            <person name="Goeker M."/>
        </authorList>
    </citation>
    <scope>NUCLEOTIDE SEQUENCE [LARGE SCALE GENOMIC DNA]</scope>
    <source>
        <strain evidence="2 3">DSM 29487</strain>
    </source>
</reference>
<dbReference type="GO" id="GO:0006351">
    <property type="term" value="P:DNA-templated transcription"/>
    <property type="evidence" value="ECO:0007669"/>
    <property type="project" value="InterPro"/>
</dbReference>